<organism evidence="1 2">
    <name type="scientific">Haloplanus rallus</name>
    <dbReference type="NCBI Taxonomy" id="1816183"/>
    <lineage>
        <taxon>Archaea</taxon>
        <taxon>Methanobacteriati</taxon>
        <taxon>Methanobacteriota</taxon>
        <taxon>Stenosarchaea group</taxon>
        <taxon>Halobacteria</taxon>
        <taxon>Halobacteriales</taxon>
        <taxon>Haloferacaceae</taxon>
        <taxon>Haloplanus</taxon>
    </lineage>
</organism>
<dbReference type="AlphaFoldDB" id="A0A6B9F6F6"/>
<dbReference type="KEGG" id="hra:EI982_03640"/>
<dbReference type="Pfam" id="PF11376">
    <property type="entry name" value="DUF3179"/>
    <property type="match status" value="1"/>
</dbReference>
<reference evidence="1 2" key="1">
    <citation type="submission" date="2018-12" db="EMBL/GenBank/DDBJ databases">
        <title>Complete genome sequence of Haloplanus rallus MBLA0036.</title>
        <authorList>
            <person name="Nam Y.-d."/>
            <person name="Kang J."/>
            <person name="Chung W.-H."/>
            <person name="Park Y.S."/>
        </authorList>
    </citation>
    <scope>NUCLEOTIDE SEQUENCE [LARGE SCALE GENOMIC DNA]</scope>
    <source>
        <strain evidence="1 2">MBLA0036</strain>
    </source>
</reference>
<accession>A0A6B9F6F6</accession>
<dbReference type="RefSeq" id="WP_394352061.1">
    <property type="nucleotide sequence ID" value="NZ_CP034345.1"/>
</dbReference>
<dbReference type="GeneID" id="300786258"/>
<sequence>MSHRASHRRLRVIHPATANAYSVHQSRLTKISGSVHRRVGEQVLTFRPAPDGPGEAVARDDETGTYWTLSGEAVAGELAGRTLDRHPHWDDLFWFSWAAFRPDTRVFTSEATSSA</sequence>
<protein>
    <submittedName>
        <fullName evidence="1">DUF3179 domain-containing protein</fullName>
    </submittedName>
</protein>
<evidence type="ECO:0000313" key="1">
    <source>
        <dbReference type="EMBL" id="QGX93934.1"/>
    </source>
</evidence>
<keyword evidence="2" id="KW-1185">Reference proteome</keyword>
<proteinExistence type="predicted"/>
<dbReference type="InterPro" id="IPR021516">
    <property type="entry name" value="DUF3179"/>
</dbReference>
<dbReference type="Proteomes" id="UP000428325">
    <property type="component" value="Chromosome"/>
</dbReference>
<gene>
    <name evidence="1" type="ORF">EI982_03640</name>
</gene>
<name>A0A6B9F6F6_9EURY</name>
<evidence type="ECO:0000313" key="2">
    <source>
        <dbReference type="Proteomes" id="UP000428325"/>
    </source>
</evidence>
<dbReference type="EMBL" id="CP034345">
    <property type="protein sequence ID" value="QGX93934.1"/>
    <property type="molecule type" value="Genomic_DNA"/>
</dbReference>